<feature type="transmembrane region" description="Helical" evidence="1">
    <location>
        <begin position="27"/>
        <end position="46"/>
    </location>
</feature>
<sequence>MIIKKTNKDSLSLTLKPNKSSSINENFIFFGFLSIICLTFAIGFFILGATLILPFAGLEIIVLISVLKVNRDWVNQSEKIYLDKLYLKLKKGSNEITLDRFLSKFSVTDQKTKKRLFVTSGDKKIEIGSFLNEEDKDKLISLLKKKVNELNFS</sequence>
<dbReference type="EMBL" id="SHBL01000031">
    <property type="protein sequence ID" value="RZO23612.1"/>
    <property type="molecule type" value="Genomic_DNA"/>
</dbReference>
<protein>
    <submittedName>
        <fullName evidence="2">DUF2244 domain-containing protein</fullName>
    </submittedName>
</protein>
<dbReference type="AlphaFoldDB" id="A0A520MQW9"/>
<organism evidence="2 3">
    <name type="scientific">SAR86 cluster bacterium</name>
    <dbReference type="NCBI Taxonomy" id="2030880"/>
    <lineage>
        <taxon>Bacteria</taxon>
        <taxon>Pseudomonadati</taxon>
        <taxon>Pseudomonadota</taxon>
        <taxon>Gammaproteobacteria</taxon>
        <taxon>SAR86 cluster</taxon>
    </lineage>
</organism>
<dbReference type="Pfam" id="PF10003">
    <property type="entry name" value="DUF2244"/>
    <property type="match status" value="1"/>
</dbReference>
<keyword evidence="1" id="KW-1133">Transmembrane helix</keyword>
<gene>
    <name evidence="2" type="ORF">EVA99_03535</name>
</gene>
<dbReference type="InterPro" id="IPR019253">
    <property type="entry name" value="DUF2244_TM"/>
</dbReference>
<accession>A0A520MQW9</accession>
<evidence type="ECO:0000256" key="1">
    <source>
        <dbReference type="SAM" id="Phobius"/>
    </source>
</evidence>
<proteinExistence type="predicted"/>
<comment type="caution">
    <text evidence="2">The sequence shown here is derived from an EMBL/GenBank/DDBJ whole genome shotgun (WGS) entry which is preliminary data.</text>
</comment>
<name>A0A520MQW9_9GAMM</name>
<dbReference type="Proteomes" id="UP000320146">
    <property type="component" value="Unassembled WGS sequence"/>
</dbReference>
<keyword evidence="1" id="KW-0812">Transmembrane</keyword>
<reference evidence="2 3" key="1">
    <citation type="submission" date="2019-02" db="EMBL/GenBank/DDBJ databases">
        <title>Prokaryotic population dynamics and viral predation in marine succession experiment using metagenomics: the confinement effect.</title>
        <authorList>
            <person name="Haro-Moreno J.M."/>
            <person name="Rodriguez-Valera F."/>
            <person name="Lopez-Perez M."/>
        </authorList>
    </citation>
    <scope>NUCLEOTIDE SEQUENCE [LARGE SCALE GENOMIC DNA]</scope>
    <source>
        <strain evidence="2">MED-G166</strain>
    </source>
</reference>
<evidence type="ECO:0000313" key="2">
    <source>
        <dbReference type="EMBL" id="RZO23612.1"/>
    </source>
</evidence>
<evidence type="ECO:0000313" key="3">
    <source>
        <dbReference type="Proteomes" id="UP000320146"/>
    </source>
</evidence>
<keyword evidence="1" id="KW-0472">Membrane</keyword>